<dbReference type="OrthoDB" id="1927263at2759"/>
<accession>A0A388KWI2</accession>
<feature type="region of interest" description="Disordered" evidence="1">
    <location>
        <begin position="31"/>
        <end position="139"/>
    </location>
</feature>
<feature type="compositionally biased region" description="Polar residues" evidence="1">
    <location>
        <begin position="53"/>
        <end position="62"/>
    </location>
</feature>
<dbReference type="EMBL" id="BFEA01000202">
    <property type="protein sequence ID" value="GBG74397.1"/>
    <property type="molecule type" value="Genomic_DNA"/>
</dbReference>
<feature type="compositionally biased region" description="Acidic residues" evidence="1">
    <location>
        <begin position="187"/>
        <end position="202"/>
    </location>
</feature>
<keyword evidence="4" id="KW-1185">Reference proteome</keyword>
<feature type="region of interest" description="Disordered" evidence="1">
    <location>
        <begin position="684"/>
        <end position="723"/>
    </location>
</feature>
<evidence type="ECO:0000313" key="4">
    <source>
        <dbReference type="Proteomes" id="UP000265515"/>
    </source>
</evidence>
<evidence type="ECO:0000259" key="2">
    <source>
        <dbReference type="Pfam" id="PF13837"/>
    </source>
</evidence>
<dbReference type="AlphaFoldDB" id="A0A388KWI2"/>
<dbReference type="Gramene" id="GBG74397">
    <property type="protein sequence ID" value="GBG74397"/>
    <property type="gene ID" value="CBR_g18808"/>
</dbReference>
<dbReference type="InterPro" id="IPR044822">
    <property type="entry name" value="Myb_DNA-bind_4"/>
</dbReference>
<dbReference type="Pfam" id="PF13837">
    <property type="entry name" value="Myb_DNA-bind_4"/>
    <property type="match status" value="1"/>
</dbReference>
<protein>
    <recommendedName>
        <fullName evidence="2">Myb/SANT-like DNA-binding domain-containing protein</fullName>
    </recommendedName>
</protein>
<evidence type="ECO:0000256" key="1">
    <source>
        <dbReference type="SAM" id="MobiDB-lite"/>
    </source>
</evidence>
<name>A0A388KWI2_CHABU</name>
<dbReference type="PANTHER" id="PTHR33492">
    <property type="entry name" value="OSJNBA0043A12.37 PROTEIN-RELATED"/>
    <property type="match status" value="1"/>
</dbReference>
<feature type="compositionally biased region" description="Basic residues" evidence="1">
    <location>
        <begin position="708"/>
        <end position="718"/>
    </location>
</feature>
<feature type="compositionally biased region" description="Basic and acidic residues" evidence="1">
    <location>
        <begin position="90"/>
        <end position="100"/>
    </location>
</feature>
<gene>
    <name evidence="3" type="ORF">CBR_g18808</name>
</gene>
<feature type="region of interest" description="Disordered" evidence="1">
    <location>
        <begin position="361"/>
        <end position="430"/>
    </location>
</feature>
<proteinExistence type="predicted"/>
<feature type="compositionally biased region" description="Polar residues" evidence="1">
    <location>
        <begin position="102"/>
        <end position="111"/>
    </location>
</feature>
<dbReference type="Proteomes" id="UP000265515">
    <property type="component" value="Unassembled WGS sequence"/>
</dbReference>
<feature type="domain" description="Myb/SANT-like DNA-binding" evidence="2">
    <location>
        <begin position="249"/>
        <end position="324"/>
    </location>
</feature>
<reference evidence="3 4" key="1">
    <citation type="journal article" date="2018" name="Cell">
        <title>The Chara Genome: Secondary Complexity and Implications for Plant Terrestrialization.</title>
        <authorList>
            <person name="Nishiyama T."/>
            <person name="Sakayama H."/>
            <person name="Vries J.D."/>
            <person name="Buschmann H."/>
            <person name="Saint-Marcoux D."/>
            <person name="Ullrich K.K."/>
            <person name="Haas F.B."/>
            <person name="Vanderstraeten L."/>
            <person name="Becker D."/>
            <person name="Lang D."/>
            <person name="Vosolsobe S."/>
            <person name="Rombauts S."/>
            <person name="Wilhelmsson P.K.I."/>
            <person name="Janitza P."/>
            <person name="Kern R."/>
            <person name="Heyl A."/>
            <person name="Rumpler F."/>
            <person name="Villalobos L.I.A.C."/>
            <person name="Clay J.M."/>
            <person name="Skokan R."/>
            <person name="Toyoda A."/>
            <person name="Suzuki Y."/>
            <person name="Kagoshima H."/>
            <person name="Schijlen E."/>
            <person name="Tajeshwar N."/>
            <person name="Catarino B."/>
            <person name="Hetherington A.J."/>
            <person name="Saltykova A."/>
            <person name="Bonnot C."/>
            <person name="Breuninger H."/>
            <person name="Symeonidi A."/>
            <person name="Radhakrishnan G.V."/>
            <person name="Van Nieuwerburgh F."/>
            <person name="Deforce D."/>
            <person name="Chang C."/>
            <person name="Karol K.G."/>
            <person name="Hedrich R."/>
            <person name="Ulvskov P."/>
            <person name="Glockner G."/>
            <person name="Delwiche C.F."/>
            <person name="Petrasek J."/>
            <person name="Van de Peer Y."/>
            <person name="Friml J."/>
            <person name="Beilby M."/>
            <person name="Dolan L."/>
            <person name="Kohara Y."/>
            <person name="Sugano S."/>
            <person name="Fujiyama A."/>
            <person name="Delaux P.-M."/>
            <person name="Quint M."/>
            <person name="TheiBen G."/>
            <person name="Hagemann M."/>
            <person name="Harholt J."/>
            <person name="Dunand C."/>
            <person name="Zachgo S."/>
            <person name="Langdale J."/>
            <person name="Maumus F."/>
            <person name="Straeten D.V.D."/>
            <person name="Gould S.B."/>
            <person name="Rensing S.A."/>
        </authorList>
    </citation>
    <scope>NUCLEOTIDE SEQUENCE [LARGE SCALE GENOMIC DNA]</scope>
    <source>
        <strain evidence="3 4">S276</strain>
    </source>
</reference>
<feature type="compositionally biased region" description="Basic and acidic residues" evidence="1">
    <location>
        <begin position="777"/>
        <end position="793"/>
    </location>
</feature>
<feature type="region of interest" description="Disordered" evidence="1">
    <location>
        <begin position="771"/>
        <end position="797"/>
    </location>
</feature>
<sequence>MQPLPDSDEGEADVDVSNTVLLGSGSFTSLLHEGAQEEERLPPVDLTFGLRSGSPSSATRTVLVNPHPDDDAGQVTLVGRGMRGGSARQETSEKTRERPRVQATSGPSIPRTTAGRPEWMNPPPAFSRGRDTVPRPVERGVSVEDFPFEGARGDGRRVWKESRQELRRQQEESITQDAVGGGGDVWTDGDEVECDVEEDDSGDVFPLRAPSMSGRGGRGRASTNAGRRRKRPSAASADAEGEGDGEGGRNFWFVDHMVALIRAKRDQDAQLQASGHAFARMQSREWKWLDVQERLLKVGVDRPADKCGKKWDNLMQQFKKIHTFMGMSGKEDFFQLTSQQRAEKGFSFNMDRAVYEEIKGAKERSDTISPSNLADTGGAGGVQLPSAQSATPEFVGDGDAAGDGNDEDDSSARGASQTTGSPADFGKRKNVRQQTFEALSECMEKHGALMASTMESASMRQCEAMESASKRQCSIQIRQYEAIEAEVETVAKRHLRVRTPRHALPLSPPSRSPDVIFMPRHRSFSRSVCLAAISLARRHLHVGTPVRALFVSPPSISPHVIFTLGLLFAHCSSRRHLSRQTSSPRWDSCSRTMCVAAIYLARRHRWDSCSPSVCLAAIALARRHLHAGTPVRALCVSPPSLSPDAVFARRRIHAWSPPAQAFPHRHHSRPSFFSSSLSVFSAMTNTRNSSKGKRERDSQKAEAAGVVKRGRHQAKKPKASSGGALVIGRSAREEWVDEASSGQDDDFKLEADLFHGRKVTLRDVSNARMVSGEEGVDGGKDGGHGVARGKGEAVGDVGGGVAAREERDQPMTPAMHGAVPSKDVQAAQNVGKHPPMRAPSNPATPTAGQARRDEGAGVNAAVRGQLATCIPAKEAAAVGAVVGTSTAGAGGAVATVVMMLMTTIPSLTG</sequence>
<evidence type="ECO:0000313" key="3">
    <source>
        <dbReference type="EMBL" id="GBG74397.1"/>
    </source>
</evidence>
<feature type="region of interest" description="Disordered" evidence="1">
    <location>
        <begin position="168"/>
        <end position="246"/>
    </location>
</feature>
<comment type="caution">
    <text evidence="3">The sequence shown here is derived from an EMBL/GenBank/DDBJ whole genome shotgun (WGS) entry which is preliminary data.</text>
</comment>
<dbReference type="Gene3D" id="1.10.10.60">
    <property type="entry name" value="Homeodomain-like"/>
    <property type="match status" value="1"/>
</dbReference>
<organism evidence="3 4">
    <name type="scientific">Chara braunii</name>
    <name type="common">Braun's stonewort</name>
    <dbReference type="NCBI Taxonomy" id="69332"/>
    <lineage>
        <taxon>Eukaryota</taxon>
        <taxon>Viridiplantae</taxon>
        <taxon>Streptophyta</taxon>
        <taxon>Charophyceae</taxon>
        <taxon>Charales</taxon>
        <taxon>Characeae</taxon>
        <taxon>Chara</taxon>
    </lineage>
</organism>
<feature type="region of interest" description="Disordered" evidence="1">
    <location>
        <begin position="826"/>
        <end position="851"/>
    </location>
</feature>
<feature type="compositionally biased region" description="Basic and acidic residues" evidence="1">
    <location>
        <begin position="128"/>
        <end position="139"/>
    </location>
</feature>
<dbReference type="PANTHER" id="PTHR33492:SF11">
    <property type="entry name" value="OS04G0670900 PROTEIN"/>
    <property type="match status" value="1"/>
</dbReference>